<evidence type="ECO:0000256" key="5">
    <source>
        <dbReference type="ARBA" id="ARBA00022801"/>
    </source>
</evidence>
<dbReference type="SUPFAM" id="SSF56672">
    <property type="entry name" value="DNA/RNA polymerases"/>
    <property type="match status" value="1"/>
</dbReference>
<evidence type="ECO:0000256" key="4">
    <source>
        <dbReference type="ARBA" id="ARBA00022759"/>
    </source>
</evidence>
<keyword evidence="1" id="KW-0808">Transferase</keyword>
<reference evidence="8" key="1">
    <citation type="submission" date="2021-03" db="EMBL/GenBank/DDBJ databases">
        <title>Draft genome sequence of rust myrtle Austropuccinia psidii MF-1, a brazilian biotype.</title>
        <authorList>
            <person name="Quecine M.C."/>
            <person name="Pachon D.M.R."/>
            <person name="Bonatelli M.L."/>
            <person name="Correr F.H."/>
            <person name="Franceschini L.M."/>
            <person name="Leite T.F."/>
            <person name="Margarido G.R.A."/>
            <person name="Almeida C.A."/>
            <person name="Ferrarezi J.A."/>
            <person name="Labate C.A."/>
        </authorList>
    </citation>
    <scope>NUCLEOTIDE SEQUENCE</scope>
    <source>
        <strain evidence="8">MF-1</strain>
    </source>
</reference>
<name>A0A9Q3ED90_9BASI</name>
<keyword evidence="2" id="KW-0548">Nucleotidyltransferase</keyword>
<evidence type="ECO:0000256" key="3">
    <source>
        <dbReference type="ARBA" id="ARBA00022722"/>
    </source>
</evidence>
<proteinExistence type="predicted"/>
<evidence type="ECO:0000313" key="9">
    <source>
        <dbReference type="Proteomes" id="UP000765509"/>
    </source>
</evidence>
<evidence type="ECO:0000256" key="6">
    <source>
        <dbReference type="ARBA" id="ARBA00022918"/>
    </source>
</evidence>
<organism evidence="8 9">
    <name type="scientific">Austropuccinia psidii MF-1</name>
    <dbReference type="NCBI Taxonomy" id="1389203"/>
    <lineage>
        <taxon>Eukaryota</taxon>
        <taxon>Fungi</taxon>
        <taxon>Dikarya</taxon>
        <taxon>Basidiomycota</taxon>
        <taxon>Pucciniomycotina</taxon>
        <taxon>Pucciniomycetes</taxon>
        <taxon>Pucciniales</taxon>
        <taxon>Sphaerophragmiaceae</taxon>
        <taxon>Austropuccinia</taxon>
    </lineage>
</organism>
<evidence type="ECO:0000256" key="1">
    <source>
        <dbReference type="ARBA" id="ARBA00022679"/>
    </source>
</evidence>
<evidence type="ECO:0000313" key="8">
    <source>
        <dbReference type="EMBL" id="MBW0515522.1"/>
    </source>
</evidence>
<dbReference type="Pfam" id="PF17917">
    <property type="entry name" value="RT_RNaseH"/>
    <property type="match status" value="1"/>
</dbReference>
<dbReference type="InterPro" id="IPR043502">
    <property type="entry name" value="DNA/RNA_pol_sf"/>
</dbReference>
<keyword evidence="3" id="KW-0540">Nuclease</keyword>
<dbReference type="CDD" id="cd09274">
    <property type="entry name" value="RNase_HI_RT_Ty3"/>
    <property type="match status" value="1"/>
</dbReference>
<dbReference type="Proteomes" id="UP000765509">
    <property type="component" value="Unassembled WGS sequence"/>
</dbReference>
<keyword evidence="4" id="KW-0255">Endonuclease</keyword>
<feature type="domain" description="Reverse transcriptase RNase H-like" evidence="7">
    <location>
        <begin position="143"/>
        <end position="245"/>
    </location>
</feature>
<dbReference type="GO" id="GO:0016787">
    <property type="term" value="F:hydrolase activity"/>
    <property type="evidence" value="ECO:0007669"/>
    <property type="project" value="UniProtKB-KW"/>
</dbReference>
<keyword evidence="6" id="KW-0695">RNA-directed DNA polymerase</keyword>
<dbReference type="GO" id="GO:0004519">
    <property type="term" value="F:endonuclease activity"/>
    <property type="evidence" value="ECO:0007669"/>
    <property type="project" value="UniProtKB-KW"/>
</dbReference>
<evidence type="ECO:0000256" key="2">
    <source>
        <dbReference type="ARBA" id="ARBA00022695"/>
    </source>
</evidence>
<dbReference type="EMBL" id="AVOT02024674">
    <property type="protein sequence ID" value="MBW0515522.1"/>
    <property type="molecule type" value="Genomic_DNA"/>
</dbReference>
<comment type="caution">
    <text evidence="8">The sequence shown here is derived from an EMBL/GenBank/DDBJ whole genome shotgun (WGS) entry which is preliminary data.</text>
</comment>
<dbReference type="PANTHER" id="PTHR37984">
    <property type="entry name" value="PROTEIN CBG26694"/>
    <property type="match status" value="1"/>
</dbReference>
<keyword evidence="9" id="KW-1185">Reference proteome</keyword>
<dbReference type="InterPro" id="IPR041373">
    <property type="entry name" value="RT_RNaseH"/>
</dbReference>
<keyword evidence="5" id="KW-0378">Hydrolase</keyword>
<dbReference type="AlphaFoldDB" id="A0A9Q3ED90"/>
<sequence length="339" mass="39099">MCGIYLHNNNDRYFTIGDNKHQKFAFLPFKRQITVSKVSTVTLELEELKSEQLNEAEMSLHLTDKQESELSALLYYHKEDFSSDKEPLGAMFGHEVEIILNIERPYPPLFKRPSYQESPKSREALEIHIKELLDLGFIIKLLFKLYIDASGDGLGAAIHKVQIVNDKPVEGPICFISRKVKPIEARYGESQLECLFLVWALEKLNYLLEGCIFEVITDCTAVKSLLNMKTSNRYMVRWQIAIQEYRGNMNIIYKGGNIHKNSDGLSRWPLPNKIDNSAYVPEYSPQIPIEAIIVTDMNTKFFKEVRDSYTQDTNSSILCQLLTKHCKDNSTGWYNLPQK</sequence>
<dbReference type="PANTHER" id="PTHR37984:SF5">
    <property type="entry name" value="PROTEIN NYNRIN-LIKE"/>
    <property type="match status" value="1"/>
</dbReference>
<gene>
    <name evidence="8" type="ORF">O181_055237</name>
</gene>
<protein>
    <recommendedName>
        <fullName evidence="7">Reverse transcriptase RNase H-like domain-containing protein</fullName>
    </recommendedName>
</protein>
<dbReference type="GO" id="GO:0003964">
    <property type="term" value="F:RNA-directed DNA polymerase activity"/>
    <property type="evidence" value="ECO:0007669"/>
    <property type="project" value="UniProtKB-KW"/>
</dbReference>
<accession>A0A9Q3ED90</accession>
<evidence type="ECO:0000259" key="7">
    <source>
        <dbReference type="Pfam" id="PF17917"/>
    </source>
</evidence>
<dbReference type="InterPro" id="IPR050951">
    <property type="entry name" value="Retrovirus_Pol_polyprotein"/>
</dbReference>